<dbReference type="Proteomes" id="UP000708208">
    <property type="component" value="Unassembled WGS sequence"/>
</dbReference>
<sequence>MKVTLIFLLLIFHHIICSKGRHYTADRKQGRPVHLATTATGKKTLSTNCGDSLHGPSGSIIYKRGELYNSNERCTWIVHVPNAESILFKLEENGIIQSTEDFIKVGYFLESEFKNEDKFREVDLKHNTEDKSVTVPGPVAFVRFFSDENINGLGFRIDFGGIGNNTYPFKFNRFYYNKKFGMIQYPLHGEPYSEFERVAFVVKPPIPIYMALKFYEGNCDDFGDYLTIYQRSSEGWTKNGLQTVAQFCNSSTTELPLWTFSCEVIITFQTSAVGGSNNGFQLIWVPSKS</sequence>
<dbReference type="SMART" id="SM00042">
    <property type="entry name" value="CUB"/>
    <property type="match status" value="1"/>
</dbReference>
<dbReference type="InterPro" id="IPR000859">
    <property type="entry name" value="CUB_dom"/>
</dbReference>
<dbReference type="CDD" id="cd00041">
    <property type="entry name" value="CUB"/>
    <property type="match status" value="1"/>
</dbReference>
<gene>
    <name evidence="6" type="ORF">AFUS01_LOCUS37728</name>
</gene>
<evidence type="ECO:0000256" key="4">
    <source>
        <dbReference type="SAM" id="SignalP"/>
    </source>
</evidence>
<dbReference type="PROSITE" id="PS01180">
    <property type="entry name" value="CUB"/>
    <property type="match status" value="1"/>
</dbReference>
<proteinExistence type="predicted"/>
<evidence type="ECO:0000256" key="1">
    <source>
        <dbReference type="ARBA" id="ARBA00022737"/>
    </source>
</evidence>
<reference evidence="6" key="1">
    <citation type="submission" date="2021-06" db="EMBL/GenBank/DDBJ databases">
        <authorList>
            <person name="Hodson N. C."/>
            <person name="Mongue J. A."/>
            <person name="Jaron S. K."/>
        </authorList>
    </citation>
    <scope>NUCLEOTIDE SEQUENCE</scope>
</reference>
<feature type="chain" id="PRO_5035185327" description="CUB domain-containing protein" evidence="4">
    <location>
        <begin position="21"/>
        <end position="289"/>
    </location>
</feature>
<dbReference type="PANTHER" id="PTHR24251">
    <property type="entry name" value="OVOCHYMASE-RELATED"/>
    <property type="match status" value="1"/>
</dbReference>
<name>A0A8J2L2U9_9HEXA</name>
<keyword evidence="7" id="KW-1185">Reference proteome</keyword>
<dbReference type="EMBL" id="CAJVCH010544769">
    <property type="protein sequence ID" value="CAG7827762.1"/>
    <property type="molecule type" value="Genomic_DNA"/>
</dbReference>
<evidence type="ECO:0000259" key="5">
    <source>
        <dbReference type="PROSITE" id="PS01180"/>
    </source>
</evidence>
<evidence type="ECO:0000256" key="2">
    <source>
        <dbReference type="ARBA" id="ARBA00023157"/>
    </source>
</evidence>
<keyword evidence="1" id="KW-0677">Repeat</keyword>
<organism evidence="6 7">
    <name type="scientific">Allacma fusca</name>
    <dbReference type="NCBI Taxonomy" id="39272"/>
    <lineage>
        <taxon>Eukaryota</taxon>
        <taxon>Metazoa</taxon>
        <taxon>Ecdysozoa</taxon>
        <taxon>Arthropoda</taxon>
        <taxon>Hexapoda</taxon>
        <taxon>Collembola</taxon>
        <taxon>Symphypleona</taxon>
        <taxon>Sminthuridae</taxon>
        <taxon>Allacma</taxon>
    </lineage>
</organism>
<dbReference type="Pfam" id="PF00431">
    <property type="entry name" value="CUB"/>
    <property type="match status" value="1"/>
</dbReference>
<evidence type="ECO:0000256" key="3">
    <source>
        <dbReference type="PROSITE-ProRule" id="PRU00059"/>
    </source>
</evidence>
<keyword evidence="2" id="KW-1015">Disulfide bond</keyword>
<evidence type="ECO:0000313" key="7">
    <source>
        <dbReference type="Proteomes" id="UP000708208"/>
    </source>
</evidence>
<comment type="caution">
    <text evidence="3">Lacks conserved residue(s) required for the propagation of feature annotation.</text>
</comment>
<feature type="signal peptide" evidence="4">
    <location>
        <begin position="1"/>
        <end position="20"/>
    </location>
</feature>
<protein>
    <recommendedName>
        <fullName evidence="5">CUB domain-containing protein</fullName>
    </recommendedName>
</protein>
<accession>A0A8J2L2U9</accession>
<evidence type="ECO:0000313" key="6">
    <source>
        <dbReference type="EMBL" id="CAG7827762.1"/>
    </source>
</evidence>
<keyword evidence="4" id="KW-0732">Signal</keyword>
<comment type="caution">
    <text evidence="6">The sequence shown here is derived from an EMBL/GenBank/DDBJ whole genome shotgun (WGS) entry which is preliminary data.</text>
</comment>
<dbReference type="AlphaFoldDB" id="A0A8J2L2U9"/>
<feature type="domain" description="CUB" evidence="5">
    <location>
        <begin position="49"/>
        <end position="162"/>
    </location>
</feature>